<dbReference type="InterPro" id="IPR003594">
    <property type="entry name" value="HATPase_dom"/>
</dbReference>
<dbReference type="InterPro" id="IPR005467">
    <property type="entry name" value="His_kinase_dom"/>
</dbReference>
<keyword evidence="3 7" id="KW-0597">Phosphoprotein</keyword>
<feature type="domain" description="Histidine kinase" evidence="8">
    <location>
        <begin position="183"/>
        <end position="437"/>
    </location>
</feature>
<dbReference type="Pfam" id="PF02518">
    <property type="entry name" value="HATPase_c"/>
    <property type="match status" value="1"/>
</dbReference>
<dbReference type="SMART" id="SM00448">
    <property type="entry name" value="REC"/>
    <property type="match status" value="1"/>
</dbReference>
<dbReference type="CDD" id="cd00082">
    <property type="entry name" value="HisKA"/>
    <property type="match status" value="1"/>
</dbReference>
<dbReference type="SUPFAM" id="SSF55874">
    <property type="entry name" value="ATPase domain of HSP90 chaperone/DNA topoisomerase II/histidine kinase"/>
    <property type="match status" value="1"/>
</dbReference>
<keyword evidence="4" id="KW-0808">Transferase</keyword>
<evidence type="ECO:0000259" key="8">
    <source>
        <dbReference type="PROSITE" id="PS50109"/>
    </source>
</evidence>
<reference evidence="11" key="1">
    <citation type="journal article" date="2024" name="Algal Res.">
        <title>Biochemical, toxicological and genomic investigation of a high-biomass producing Limnothrix strain isolated from Italian shallow drinking water reservoir.</title>
        <authorList>
            <person name="Simonazzi M."/>
            <person name="Shishido T.K."/>
            <person name="Delbaje E."/>
            <person name="Wahlsten M."/>
            <person name="Fewer D.P."/>
            <person name="Sivonen K."/>
            <person name="Pezzolesi L."/>
            <person name="Pistocchi R."/>
        </authorList>
    </citation>
    <scope>NUCLEOTIDE SEQUENCE [LARGE SCALE GENOMIC DNA]</scope>
    <source>
        <strain evidence="11">LRLZ20PSL1</strain>
    </source>
</reference>
<evidence type="ECO:0000313" key="11">
    <source>
        <dbReference type="Proteomes" id="UP001604335"/>
    </source>
</evidence>
<comment type="caution">
    <text evidence="10">The sequence shown here is derived from an EMBL/GenBank/DDBJ whole genome shotgun (WGS) entry which is preliminary data.</text>
</comment>
<organism evidence="10 11">
    <name type="scientific">Limnothrix redekei LRLZ20PSL1</name>
    <dbReference type="NCBI Taxonomy" id="3112953"/>
    <lineage>
        <taxon>Bacteria</taxon>
        <taxon>Bacillati</taxon>
        <taxon>Cyanobacteriota</taxon>
        <taxon>Cyanophyceae</taxon>
        <taxon>Pseudanabaenales</taxon>
        <taxon>Pseudanabaenaceae</taxon>
        <taxon>Limnothrix</taxon>
    </lineage>
</organism>
<dbReference type="PROSITE" id="PS50109">
    <property type="entry name" value="HIS_KIN"/>
    <property type="match status" value="1"/>
</dbReference>
<evidence type="ECO:0000313" key="10">
    <source>
        <dbReference type="EMBL" id="MFG3818305.1"/>
    </source>
</evidence>
<evidence type="ECO:0000259" key="9">
    <source>
        <dbReference type="PROSITE" id="PS50110"/>
    </source>
</evidence>
<dbReference type="Gene3D" id="3.30.565.10">
    <property type="entry name" value="Histidine kinase-like ATPase, C-terminal domain"/>
    <property type="match status" value="1"/>
</dbReference>
<dbReference type="PRINTS" id="PR00344">
    <property type="entry name" value="BCTRLSENSOR"/>
</dbReference>
<dbReference type="InterPro" id="IPR004358">
    <property type="entry name" value="Sig_transdc_His_kin-like_C"/>
</dbReference>
<dbReference type="SUPFAM" id="SSF47384">
    <property type="entry name" value="Homodimeric domain of signal transducing histidine kinase"/>
    <property type="match status" value="1"/>
</dbReference>
<dbReference type="EMBL" id="JAZAQF010000069">
    <property type="protein sequence ID" value="MFG3818305.1"/>
    <property type="molecule type" value="Genomic_DNA"/>
</dbReference>
<evidence type="ECO:0000256" key="6">
    <source>
        <dbReference type="ARBA" id="ARBA00023012"/>
    </source>
</evidence>
<dbReference type="SMART" id="SM00387">
    <property type="entry name" value="HATPase_c"/>
    <property type="match status" value="1"/>
</dbReference>
<feature type="modified residue" description="4-aspartylphosphate" evidence="7">
    <location>
        <position position="60"/>
    </location>
</feature>
<dbReference type="InterPro" id="IPR003661">
    <property type="entry name" value="HisK_dim/P_dom"/>
</dbReference>
<accession>A0ABW7CB06</accession>
<dbReference type="RefSeq" id="WP_393013544.1">
    <property type="nucleotide sequence ID" value="NZ_JAZAQF010000069.1"/>
</dbReference>
<dbReference type="InterPro" id="IPR001789">
    <property type="entry name" value="Sig_transdc_resp-reg_receiver"/>
</dbReference>
<feature type="domain" description="Response regulatory" evidence="9">
    <location>
        <begin position="11"/>
        <end position="127"/>
    </location>
</feature>
<evidence type="ECO:0000256" key="3">
    <source>
        <dbReference type="ARBA" id="ARBA00022553"/>
    </source>
</evidence>
<dbReference type="Pfam" id="PF00072">
    <property type="entry name" value="Response_reg"/>
    <property type="match status" value="1"/>
</dbReference>
<keyword evidence="5" id="KW-0418">Kinase</keyword>
<dbReference type="CDD" id="cd19920">
    <property type="entry name" value="REC_PA4781-like"/>
    <property type="match status" value="1"/>
</dbReference>
<dbReference type="InterPro" id="IPR036097">
    <property type="entry name" value="HisK_dim/P_sf"/>
</dbReference>
<evidence type="ECO:0000256" key="4">
    <source>
        <dbReference type="ARBA" id="ARBA00022679"/>
    </source>
</evidence>
<gene>
    <name evidence="10" type="ORF">VPK24_11710</name>
</gene>
<dbReference type="InterPro" id="IPR036890">
    <property type="entry name" value="HATPase_C_sf"/>
</dbReference>
<dbReference type="PROSITE" id="PS50110">
    <property type="entry name" value="RESPONSE_REGULATORY"/>
    <property type="match status" value="1"/>
</dbReference>
<protein>
    <recommendedName>
        <fullName evidence="2">histidine kinase</fullName>
        <ecNumber evidence="2">2.7.13.3</ecNumber>
    </recommendedName>
</protein>
<dbReference type="Gene3D" id="3.40.50.2300">
    <property type="match status" value="1"/>
</dbReference>
<keyword evidence="6" id="KW-0902">Two-component regulatory system</keyword>
<dbReference type="EC" id="2.7.13.3" evidence="2"/>
<dbReference type="CDD" id="cd00075">
    <property type="entry name" value="HATPase"/>
    <property type="match status" value="1"/>
</dbReference>
<evidence type="ECO:0000256" key="5">
    <source>
        <dbReference type="ARBA" id="ARBA00022777"/>
    </source>
</evidence>
<dbReference type="PANTHER" id="PTHR43047">
    <property type="entry name" value="TWO-COMPONENT HISTIDINE PROTEIN KINASE"/>
    <property type="match status" value="1"/>
</dbReference>
<evidence type="ECO:0000256" key="7">
    <source>
        <dbReference type="PROSITE-ProRule" id="PRU00169"/>
    </source>
</evidence>
<keyword evidence="11" id="KW-1185">Reference proteome</keyword>
<dbReference type="InterPro" id="IPR011006">
    <property type="entry name" value="CheY-like_superfamily"/>
</dbReference>
<dbReference type="Proteomes" id="UP001604335">
    <property type="component" value="Unassembled WGS sequence"/>
</dbReference>
<name>A0ABW7CB06_9CYAN</name>
<dbReference type="Gene3D" id="1.10.287.130">
    <property type="match status" value="1"/>
</dbReference>
<dbReference type="PANTHER" id="PTHR43047:SF72">
    <property type="entry name" value="OSMOSENSING HISTIDINE PROTEIN KINASE SLN1"/>
    <property type="match status" value="1"/>
</dbReference>
<comment type="catalytic activity">
    <reaction evidence="1">
        <text>ATP + protein L-histidine = ADP + protein N-phospho-L-histidine.</text>
        <dbReference type="EC" id="2.7.13.3"/>
    </reaction>
</comment>
<dbReference type="SUPFAM" id="SSF52172">
    <property type="entry name" value="CheY-like"/>
    <property type="match status" value="1"/>
</dbReference>
<evidence type="ECO:0000256" key="1">
    <source>
        <dbReference type="ARBA" id="ARBA00000085"/>
    </source>
</evidence>
<proteinExistence type="predicted"/>
<evidence type="ECO:0000256" key="2">
    <source>
        <dbReference type="ARBA" id="ARBA00012438"/>
    </source>
</evidence>
<sequence length="438" mass="48675">MSLDAAENRPTILIVDDMPANLSLLSDLLDDAGFEVWIAQSGEVALDRVNFATPDLILLDVMMPGIDGFETCRRLKANGQTSAIPIIFMTALSEVDDKVRGLNLGAVDYITKPFQQDEVLARVRLHLRLQSLTKALADRNQELEVRVAERTAALEKALADLQDTHLSLVRAEKLSSLGQLLSGVAHEINNPVNFIHGNLVHACNYAEDLMNVLHLYQMFYPEPPADLATQTQDLDLPFMMEDFPKILESMRLGTDRIRDLVASLRNFSRMGNQQLAPADLHEGLENTLIILRHRLKSKGSRSEFKIIRDYGDLPLVECSIGEMSQVFMNLIANAIDALDSLDWEHMSGLEPEIKIQTRCLNQKWVQIIVSDNGPGIEPEVQQKLFEAFFTTKPTGIGTGLGLAIARSIVVDRHGGRLDCESQMGQGATFILEIPVTQP</sequence>